<evidence type="ECO:0000313" key="2">
    <source>
        <dbReference type="EMBL" id="CAF0850602.1"/>
    </source>
</evidence>
<dbReference type="Proteomes" id="UP000663854">
    <property type="component" value="Unassembled WGS sequence"/>
</dbReference>
<gene>
    <name evidence="2" type="ORF">PYM288_LOCUS7045</name>
</gene>
<sequence>MLPFGMAAQDRDQVFTSPDAVKNSLEHYNFSGSCGFADYAGTLSAAWVYASDVYGSAPADGYRLRDPARSDYIASYNAGTAATGAYFDADKVAIRTDVSIGEDNPNSGLYLISFSASNYTYEWASNAVHIVQGASTNEGGRIRQDMWLSGFAVTQVPEAETYAMFMAGLGLMGAVVRRRKSA</sequence>
<reference evidence="2" key="1">
    <citation type="submission" date="2021-02" db="EMBL/GenBank/DDBJ databases">
        <authorList>
            <person name="Nowell W R."/>
        </authorList>
    </citation>
    <scope>NUCLEOTIDE SEQUENCE</scope>
</reference>
<accession>A0A813W490</accession>
<dbReference type="InterPro" id="IPR013424">
    <property type="entry name" value="Ice-binding_C"/>
</dbReference>
<proteinExistence type="predicted"/>
<name>A0A813W490_9BILA</name>
<comment type="caution">
    <text evidence="2">The sequence shown here is derived from an EMBL/GenBank/DDBJ whole genome shotgun (WGS) entry which is preliminary data.</text>
</comment>
<dbReference type="NCBIfam" id="TIGR02595">
    <property type="entry name" value="PEP_CTERM"/>
    <property type="match status" value="1"/>
</dbReference>
<protein>
    <recommendedName>
        <fullName evidence="1">Ice-binding protein C-terminal domain-containing protein</fullName>
    </recommendedName>
</protein>
<dbReference type="Pfam" id="PF07589">
    <property type="entry name" value="PEP-CTERM"/>
    <property type="match status" value="1"/>
</dbReference>
<feature type="domain" description="Ice-binding protein C-terminal" evidence="1">
    <location>
        <begin position="155"/>
        <end position="179"/>
    </location>
</feature>
<evidence type="ECO:0000259" key="1">
    <source>
        <dbReference type="Pfam" id="PF07589"/>
    </source>
</evidence>
<evidence type="ECO:0000313" key="3">
    <source>
        <dbReference type="Proteomes" id="UP000663854"/>
    </source>
</evidence>
<dbReference type="AlphaFoldDB" id="A0A813W490"/>
<dbReference type="EMBL" id="CAJNOH010000082">
    <property type="protein sequence ID" value="CAF0850602.1"/>
    <property type="molecule type" value="Genomic_DNA"/>
</dbReference>
<organism evidence="2 3">
    <name type="scientific">Rotaria sordida</name>
    <dbReference type="NCBI Taxonomy" id="392033"/>
    <lineage>
        <taxon>Eukaryota</taxon>
        <taxon>Metazoa</taxon>
        <taxon>Spiralia</taxon>
        <taxon>Gnathifera</taxon>
        <taxon>Rotifera</taxon>
        <taxon>Eurotatoria</taxon>
        <taxon>Bdelloidea</taxon>
        <taxon>Philodinida</taxon>
        <taxon>Philodinidae</taxon>
        <taxon>Rotaria</taxon>
    </lineage>
</organism>